<keyword evidence="2" id="KW-1185">Reference proteome</keyword>
<dbReference type="GO" id="GO:0007165">
    <property type="term" value="P:signal transduction"/>
    <property type="evidence" value="ECO:0007669"/>
    <property type="project" value="InterPro"/>
</dbReference>
<dbReference type="VEuPathDB" id="FungiDB:DIURU_005335"/>
<dbReference type="EMBL" id="SWFT01000158">
    <property type="protein sequence ID" value="KAA8897358.1"/>
    <property type="molecule type" value="Genomic_DNA"/>
</dbReference>
<evidence type="ECO:0000313" key="1">
    <source>
        <dbReference type="EMBL" id="KAA8897358.1"/>
    </source>
</evidence>
<dbReference type="AlphaFoldDB" id="A0A642UE11"/>
<dbReference type="OrthoDB" id="4074735at2759"/>
<accession>A0A642UE11</accession>
<evidence type="ECO:0008006" key="3">
    <source>
        <dbReference type="Google" id="ProtNLM"/>
    </source>
</evidence>
<dbReference type="Pfam" id="PF16818">
    <property type="entry name" value="SLM4"/>
    <property type="match status" value="1"/>
</dbReference>
<comment type="caution">
    <text evidence="1">The sequence shown here is derived from an EMBL/GenBank/DDBJ whole genome shotgun (WGS) entry which is preliminary data.</text>
</comment>
<dbReference type="GeneID" id="54783986"/>
<evidence type="ECO:0000313" key="2">
    <source>
        <dbReference type="Proteomes" id="UP000449547"/>
    </source>
</evidence>
<gene>
    <name evidence="1" type="ORF">DIURU_005335</name>
</gene>
<protein>
    <recommendedName>
        <fullName evidence="3">Roadblock/LAMTOR2 domain-containing protein</fullName>
    </recommendedName>
</protein>
<dbReference type="Proteomes" id="UP000449547">
    <property type="component" value="Unassembled WGS sequence"/>
</dbReference>
<dbReference type="RefSeq" id="XP_034009959.1">
    <property type="nucleotide sequence ID" value="XM_034158306.1"/>
</dbReference>
<organism evidence="1 2">
    <name type="scientific">Diutina rugosa</name>
    <name type="common">Yeast</name>
    <name type="synonym">Candida rugosa</name>
    <dbReference type="NCBI Taxonomy" id="5481"/>
    <lineage>
        <taxon>Eukaryota</taxon>
        <taxon>Fungi</taxon>
        <taxon>Dikarya</taxon>
        <taxon>Ascomycota</taxon>
        <taxon>Saccharomycotina</taxon>
        <taxon>Pichiomycetes</taxon>
        <taxon>Debaryomycetaceae</taxon>
        <taxon>Diutina</taxon>
    </lineage>
</organism>
<dbReference type="InterPro" id="IPR020233">
    <property type="entry name" value="Slm4"/>
</dbReference>
<dbReference type="GO" id="GO:0071986">
    <property type="term" value="C:Ragulator complex"/>
    <property type="evidence" value="ECO:0007669"/>
    <property type="project" value="InterPro"/>
</dbReference>
<name>A0A642UE11_DIURU</name>
<proteinExistence type="predicted"/>
<reference evidence="1 2" key="1">
    <citation type="submission" date="2019-07" db="EMBL/GenBank/DDBJ databases">
        <title>Genome assembly of two rare yeast pathogens: Diutina rugosa and Trichomonascus ciferrii.</title>
        <authorList>
            <person name="Mixao V."/>
            <person name="Saus E."/>
            <person name="Hansen A."/>
            <person name="Lass-Flor C."/>
            <person name="Gabaldon T."/>
        </authorList>
    </citation>
    <scope>NUCLEOTIDE SEQUENCE [LARGE SCALE GENOMIC DNA]</scope>
    <source>
        <strain evidence="1 2">CBS 613</strain>
    </source>
</reference>
<sequence>MLQSKQISKVLTQGLQEVPAGYESTVLERSPLGISLLSPEGHPLATVTNESALKQAEISADSLRVHGLIGYQHMEQHPDQSWALCEIDPRLQLMVSRVATAQPRYLVVYYHSGFPRAAAKLKLDNMTQVLAKGLEGY</sequence>
<dbReference type="OMA" id="CMIERCL"/>